<dbReference type="GO" id="GO:0071038">
    <property type="term" value="P:TRAMP-dependent tRNA surveillance pathway"/>
    <property type="evidence" value="ECO:0007669"/>
    <property type="project" value="TreeGrafter"/>
</dbReference>
<dbReference type="PANTHER" id="PTHR21321:SF1">
    <property type="entry name" value="EXOSOME COMPLEX COMPONENT RRP40"/>
    <property type="match status" value="1"/>
</dbReference>
<feature type="compositionally biased region" description="Acidic residues" evidence="4">
    <location>
        <begin position="108"/>
        <end position="127"/>
    </location>
</feature>
<dbReference type="GO" id="GO:0071035">
    <property type="term" value="P:nuclear polyadenylation-dependent rRNA catabolic process"/>
    <property type="evidence" value="ECO:0007669"/>
    <property type="project" value="TreeGrafter"/>
</dbReference>
<evidence type="ECO:0000256" key="2">
    <source>
        <dbReference type="ARBA" id="ARBA00022835"/>
    </source>
</evidence>
<dbReference type="Proteomes" id="UP001219355">
    <property type="component" value="Chromosome 4"/>
</dbReference>
<dbReference type="GO" id="GO:0071034">
    <property type="term" value="P:CUT catabolic process"/>
    <property type="evidence" value="ECO:0007669"/>
    <property type="project" value="TreeGrafter"/>
</dbReference>
<dbReference type="GO" id="GO:0000177">
    <property type="term" value="C:cytoplasmic exosome (RNase complex)"/>
    <property type="evidence" value="ECO:0007669"/>
    <property type="project" value="TreeGrafter"/>
</dbReference>
<gene>
    <name evidence="6" type="primary">RRP40</name>
    <name evidence="6" type="ORF">PRK78_006017</name>
</gene>
<dbReference type="PANTHER" id="PTHR21321">
    <property type="entry name" value="PNAS-3 RELATED"/>
    <property type="match status" value="1"/>
</dbReference>
<dbReference type="Gene3D" id="2.40.50.140">
    <property type="entry name" value="Nucleic acid-binding proteins"/>
    <property type="match status" value="1"/>
</dbReference>
<comment type="subcellular location">
    <subcellularLocation>
        <location evidence="1">Nucleus</location>
    </subcellularLocation>
</comment>
<dbReference type="GO" id="GO:0034475">
    <property type="term" value="P:U4 snRNA 3'-end processing"/>
    <property type="evidence" value="ECO:0007669"/>
    <property type="project" value="TreeGrafter"/>
</dbReference>
<accession>A0AAF0DPH2</accession>
<organism evidence="6 7">
    <name type="scientific">Emydomyces testavorans</name>
    <dbReference type="NCBI Taxonomy" id="2070801"/>
    <lineage>
        <taxon>Eukaryota</taxon>
        <taxon>Fungi</taxon>
        <taxon>Dikarya</taxon>
        <taxon>Ascomycota</taxon>
        <taxon>Pezizomycotina</taxon>
        <taxon>Eurotiomycetes</taxon>
        <taxon>Eurotiomycetidae</taxon>
        <taxon>Onygenales</taxon>
        <taxon>Nannizziopsiaceae</taxon>
        <taxon>Emydomyces</taxon>
    </lineage>
</organism>
<dbReference type="SUPFAM" id="SSF54791">
    <property type="entry name" value="Eukaryotic type KH-domain (KH-domain type I)"/>
    <property type="match status" value="1"/>
</dbReference>
<evidence type="ECO:0000313" key="6">
    <source>
        <dbReference type="EMBL" id="WEW60530.1"/>
    </source>
</evidence>
<dbReference type="InterPro" id="IPR036612">
    <property type="entry name" value="KH_dom_type_1_sf"/>
</dbReference>
<keyword evidence="2" id="KW-0271">Exosome</keyword>
<dbReference type="FunFam" id="3.30.1370.10:FF:000091">
    <property type="entry name" value="Putative exosome complex exonuclease Rrp40"/>
    <property type="match status" value="1"/>
</dbReference>
<keyword evidence="3" id="KW-0694">RNA-binding</keyword>
<evidence type="ECO:0000256" key="1">
    <source>
        <dbReference type="ARBA" id="ARBA00004123"/>
    </source>
</evidence>
<dbReference type="GO" id="GO:0071051">
    <property type="term" value="P:poly(A)-dependent snoRNA 3'-end processing"/>
    <property type="evidence" value="ECO:0007669"/>
    <property type="project" value="TreeGrafter"/>
</dbReference>
<dbReference type="InterPro" id="IPR004088">
    <property type="entry name" value="KH_dom_type_1"/>
</dbReference>
<dbReference type="SUPFAM" id="SSF50249">
    <property type="entry name" value="Nucleic acid-binding proteins"/>
    <property type="match status" value="1"/>
</dbReference>
<feature type="domain" description="K Homology" evidence="5">
    <location>
        <begin position="340"/>
        <end position="393"/>
    </location>
</feature>
<name>A0AAF0DPH2_9EURO</name>
<dbReference type="InterPro" id="IPR026699">
    <property type="entry name" value="Exosome_RNA_bind1/RRP40/RRP4"/>
</dbReference>
<dbReference type="GO" id="GO:0000176">
    <property type="term" value="C:nuclear exosome (RNase complex)"/>
    <property type="evidence" value="ECO:0007669"/>
    <property type="project" value="TreeGrafter"/>
</dbReference>
<protein>
    <submittedName>
        <fullName evidence="6">Exosome non-catalytic core subunit rrp40</fullName>
    </submittedName>
</protein>
<dbReference type="EMBL" id="CP120630">
    <property type="protein sequence ID" value="WEW60530.1"/>
    <property type="molecule type" value="Genomic_DNA"/>
</dbReference>
<keyword evidence="7" id="KW-1185">Reference proteome</keyword>
<dbReference type="AlphaFoldDB" id="A0AAF0DPH2"/>
<sequence length="438" mass="47170">MKTFCICKALAGLGRRGRVQAIIGAFVGTSCNTERGEMTRSFSRLGRIHTAIKVSSGSEIGSEEWRILIPIWAQVLLCAGGTVHGRFYNCSTRDIYTKLDNNDRQDIQEENEDEDENEDENDEDEDVSTAKVELISALGLASIPCELSIRTLSDHLRFSTSTTRLCFSMNCDLEIAMSPSILLPGDTIPNPIQSPSIKLGANLHILPPHSTSQTTPTTPITSTQTGLLVPDPKRNTLSLLPFPRRRYIPQPNDLIIAQIHRSSPDYFHCIISPHTPHVLLPHLAFEGAMRKTRPQLKSGELVYARVLSVGVGPGAEIELTCVNPATGKAEPGGLGPLSGGMVFDVSVGLGARLMSAGGSGGVVVLEELGKKLESLGGFEIAVGKNGRVWVDSSVGGVEGIKMIVAIGRCLRELDEKNLGAGEQKKVVSRILREMGLGS</sequence>
<dbReference type="Pfam" id="PF21262">
    <property type="entry name" value="RRP40_S1"/>
    <property type="match status" value="1"/>
</dbReference>
<dbReference type="Gene3D" id="3.30.1370.10">
    <property type="entry name" value="K Homology domain, type 1"/>
    <property type="match status" value="1"/>
</dbReference>
<dbReference type="Pfam" id="PF15985">
    <property type="entry name" value="KH_6"/>
    <property type="match status" value="1"/>
</dbReference>
<dbReference type="GO" id="GO:0000467">
    <property type="term" value="P:exonucleolytic trimming to generate mature 3'-end of 5.8S rRNA from tricistronic rRNA transcript (SSU-rRNA, 5.8S rRNA, LSU-rRNA)"/>
    <property type="evidence" value="ECO:0007669"/>
    <property type="project" value="TreeGrafter"/>
</dbReference>
<reference evidence="6" key="1">
    <citation type="submission" date="2023-03" db="EMBL/GenBank/DDBJ databases">
        <title>Emydomyces testavorans Genome Sequence.</title>
        <authorList>
            <person name="Hoyer L."/>
        </authorList>
    </citation>
    <scope>NUCLEOTIDE SEQUENCE</scope>
    <source>
        <strain evidence="6">16-2883</strain>
    </source>
</reference>
<proteinExistence type="predicted"/>
<evidence type="ECO:0000256" key="4">
    <source>
        <dbReference type="SAM" id="MobiDB-lite"/>
    </source>
</evidence>
<evidence type="ECO:0000313" key="7">
    <source>
        <dbReference type="Proteomes" id="UP001219355"/>
    </source>
</evidence>
<evidence type="ECO:0000259" key="5">
    <source>
        <dbReference type="Pfam" id="PF15985"/>
    </source>
</evidence>
<feature type="region of interest" description="Disordered" evidence="4">
    <location>
        <begin position="101"/>
        <end position="128"/>
    </location>
</feature>
<dbReference type="InterPro" id="IPR012340">
    <property type="entry name" value="NA-bd_OB-fold"/>
</dbReference>
<evidence type="ECO:0000256" key="3">
    <source>
        <dbReference type="ARBA" id="ARBA00022884"/>
    </source>
</evidence>
<dbReference type="GO" id="GO:0003723">
    <property type="term" value="F:RNA binding"/>
    <property type="evidence" value="ECO:0007669"/>
    <property type="project" value="UniProtKB-KW"/>
</dbReference>
<dbReference type="PROSITE" id="PS51257">
    <property type="entry name" value="PROKAR_LIPOPROTEIN"/>
    <property type="match status" value="1"/>
</dbReference>